<dbReference type="GO" id="GO:0005829">
    <property type="term" value="C:cytosol"/>
    <property type="evidence" value="ECO:0007669"/>
    <property type="project" value="TreeGrafter"/>
</dbReference>
<reference evidence="11" key="1">
    <citation type="submission" date="2016-08" db="EMBL/GenBank/DDBJ databases">
        <authorList>
            <person name="Varghese N."/>
            <person name="Submissions Spin"/>
        </authorList>
    </citation>
    <scope>NUCLEOTIDE SEQUENCE [LARGE SCALE GENOMIC DNA]</scope>
    <source>
        <strain evidence="11">ERR11</strain>
    </source>
</reference>
<dbReference type="Proteomes" id="UP000199184">
    <property type="component" value="Unassembled WGS sequence"/>
</dbReference>
<sequence>MVADEVLELDDIQGGIIPGFKKDHSLIVGLSIEDVTGCKAWLKAQANEVARATDVLRFNRLYKAMRARRGSESGLPTIVWKSISFSSAGLAMLRPNDDVANSFEDKFVAGMFNDVLQDPSPANWKFGGTAQSVPHILIVLAADKQSDLDAEMTRLVKEIGESGGGGVPALRMSGPAQPGATLPPPLTGHEQFGFKDGVSQPAIRGLRSSDPTDFFDARRLAPSDPQFDLFAEPGRRLVWPGQFLIGYNREDPRDPLKPRQRAQFKLPWQRNGSYLVYRRLQQFVHEFWKFCQTSATALAAQSGKPITKEFFASQLVGRWPSGAPLMRAPTADDDDLADDDLSNNNFAFTNPTPVVKLKDGTTASSRFPAPLPDPDGRICPFVGHIRKVNPRDDPANPSGAGDTPRRLMLRRGIPYGPPKDRTKLFDDDGVDRGLLFMAYQAAITDQFDFVTQTWANQANSPHVGNPPSGHDPLIGQNAAGRFVRVPIDGNVDHDQQLTLPQNPWVLMTGGGYFFTPSISALTGALSEATPPLPAVAAAGPAPAPPVPAPEPAAPAPKPPKKKPTKKTTAAKTAAKKPAKARKGAKRAAPKKRKTGRRGKTGTRTRT</sequence>
<keyword evidence="2 10" id="KW-0575">Peroxidase</keyword>
<gene>
    <name evidence="10" type="ORF">GA0061098_1016145</name>
</gene>
<dbReference type="SUPFAM" id="SSF54909">
    <property type="entry name" value="Dimeric alpha+beta barrel"/>
    <property type="match status" value="1"/>
</dbReference>
<evidence type="ECO:0000256" key="1">
    <source>
        <dbReference type="ARBA" id="ARBA00001970"/>
    </source>
</evidence>
<evidence type="ECO:0000259" key="9">
    <source>
        <dbReference type="Pfam" id="PF21105"/>
    </source>
</evidence>
<comment type="cofactor">
    <cofactor evidence="1">
        <name>heme b</name>
        <dbReference type="ChEBI" id="CHEBI:60344"/>
    </cofactor>
</comment>
<dbReference type="AlphaFoldDB" id="A0A1C3XIG4"/>
<evidence type="ECO:0000256" key="6">
    <source>
        <dbReference type="ARBA" id="ARBA00023004"/>
    </source>
</evidence>
<evidence type="ECO:0000256" key="8">
    <source>
        <dbReference type="SAM" id="MobiDB-lite"/>
    </source>
</evidence>
<dbReference type="InterPro" id="IPR011008">
    <property type="entry name" value="Dimeric_a/b-barrel"/>
</dbReference>
<proteinExistence type="inferred from homology"/>
<dbReference type="NCBIfam" id="TIGR01413">
    <property type="entry name" value="Dyp_perox_fam"/>
    <property type="match status" value="1"/>
</dbReference>
<keyword evidence="4" id="KW-0479">Metal-binding</keyword>
<keyword evidence="3" id="KW-0349">Heme</keyword>
<name>A0A1C3XIG4_9BRAD</name>
<keyword evidence="6" id="KW-0408">Iron</keyword>
<evidence type="ECO:0000256" key="7">
    <source>
        <dbReference type="ARBA" id="ARBA00025737"/>
    </source>
</evidence>
<comment type="similarity">
    <text evidence="7">Belongs to the DyP-type peroxidase family.</text>
</comment>
<dbReference type="InterPro" id="IPR006314">
    <property type="entry name" value="Dyp_peroxidase"/>
</dbReference>
<dbReference type="PROSITE" id="PS51404">
    <property type="entry name" value="DYP_PEROXIDASE"/>
    <property type="match status" value="1"/>
</dbReference>
<dbReference type="RefSeq" id="WP_091964082.1">
    <property type="nucleotide sequence ID" value="NZ_FMAI01000016.1"/>
</dbReference>
<dbReference type="GO" id="GO:0020037">
    <property type="term" value="F:heme binding"/>
    <property type="evidence" value="ECO:0007669"/>
    <property type="project" value="InterPro"/>
</dbReference>
<evidence type="ECO:0000256" key="2">
    <source>
        <dbReference type="ARBA" id="ARBA00022559"/>
    </source>
</evidence>
<feature type="compositionally biased region" description="Basic residues" evidence="8">
    <location>
        <begin position="573"/>
        <end position="606"/>
    </location>
</feature>
<dbReference type="GO" id="GO:0004601">
    <property type="term" value="F:peroxidase activity"/>
    <property type="evidence" value="ECO:0007669"/>
    <property type="project" value="UniProtKB-KW"/>
</dbReference>
<organism evidence="10 11">
    <name type="scientific">Bradyrhizobium shewense</name>
    <dbReference type="NCBI Taxonomy" id="1761772"/>
    <lineage>
        <taxon>Bacteria</taxon>
        <taxon>Pseudomonadati</taxon>
        <taxon>Pseudomonadota</taxon>
        <taxon>Alphaproteobacteria</taxon>
        <taxon>Hyphomicrobiales</taxon>
        <taxon>Nitrobacteraceae</taxon>
        <taxon>Bradyrhizobium</taxon>
    </lineage>
</organism>
<evidence type="ECO:0000313" key="11">
    <source>
        <dbReference type="Proteomes" id="UP000199184"/>
    </source>
</evidence>
<feature type="region of interest" description="Disordered" evidence="8">
    <location>
        <begin position="536"/>
        <end position="606"/>
    </location>
</feature>
<dbReference type="PANTHER" id="PTHR30521:SF4">
    <property type="entry name" value="DEFERROCHELATASE"/>
    <property type="match status" value="1"/>
</dbReference>
<dbReference type="InterPro" id="IPR049509">
    <property type="entry name" value="DyP_N"/>
</dbReference>
<dbReference type="GO" id="GO:0046872">
    <property type="term" value="F:metal ion binding"/>
    <property type="evidence" value="ECO:0007669"/>
    <property type="project" value="UniProtKB-KW"/>
</dbReference>
<dbReference type="Pfam" id="PF21105">
    <property type="entry name" value="DyP_N"/>
    <property type="match status" value="1"/>
</dbReference>
<dbReference type="EMBL" id="FMAI01000016">
    <property type="protein sequence ID" value="SCB52048.1"/>
    <property type="molecule type" value="Genomic_DNA"/>
</dbReference>
<feature type="region of interest" description="Disordered" evidence="8">
    <location>
        <begin position="174"/>
        <end position="194"/>
    </location>
</feature>
<evidence type="ECO:0000256" key="4">
    <source>
        <dbReference type="ARBA" id="ARBA00022723"/>
    </source>
</evidence>
<evidence type="ECO:0000256" key="3">
    <source>
        <dbReference type="ARBA" id="ARBA00022617"/>
    </source>
</evidence>
<accession>A0A1C3XIG4</accession>
<keyword evidence="5" id="KW-0560">Oxidoreductase</keyword>
<evidence type="ECO:0000256" key="5">
    <source>
        <dbReference type="ARBA" id="ARBA00023002"/>
    </source>
</evidence>
<evidence type="ECO:0000313" key="10">
    <source>
        <dbReference type="EMBL" id="SCB52048.1"/>
    </source>
</evidence>
<protein>
    <submittedName>
        <fullName evidence="10">Dyp-type peroxidase family</fullName>
    </submittedName>
</protein>
<feature type="compositionally biased region" description="Pro residues" evidence="8">
    <location>
        <begin position="541"/>
        <end position="557"/>
    </location>
</feature>
<dbReference type="PANTHER" id="PTHR30521">
    <property type="entry name" value="DEFERROCHELATASE/PEROXIDASE"/>
    <property type="match status" value="1"/>
</dbReference>
<feature type="region of interest" description="Disordered" evidence="8">
    <location>
        <begin position="386"/>
        <end position="413"/>
    </location>
</feature>
<keyword evidence="11" id="KW-1185">Reference proteome</keyword>
<feature type="domain" description="DyP dimeric alpha+beta barrel" evidence="9">
    <location>
        <begin position="11"/>
        <end position="161"/>
    </location>
</feature>